<dbReference type="EMBL" id="BMAT01010084">
    <property type="protein sequence ID" value="GFS19910.1"/>
    <property type="molecule type" value="Genomic_DNA"/>
</dbReference>
<keyword evidence="2" id="KW-1185">Reference proteome</keyword>
<evidence type="ECO:0000313" key="1">
    <source>
        <dbReference type="EMBL" id="GFS19910.1"/>
    </source>
</evidence>
<name>A0AAV4JDP2_9GAST</name>
<comment type="caution">
    <text evidence="1">The sequence shown here is derived from an EMBL/GenBank/DDBJ whole genome shotgun (WGS) entry which is preliminary data.</text>
</comment>
<protein>
    <submittedName>
        <fullName evidence="1">Uncharacterized protein</fullName>
    </submittedName>
</protein>
<reference evidence="1 2" key="1">
    <citation type="journal article" date="2021" name="Elife">
        <title>Chloroplast acquisition without the gene transfer in kleptoplastic sea slugs, Plakobranchus ocellatus.</title>
        <authorList>
            <person name="Maeda T."/>
            <person name="Takahashi S."/>
            <person name="Yoshida T."/>
            <person name="Shimamura S."/>
            <person name="Takaki Y."/>
            <person name="Nagai Y."/>
            <person name="Toyoda A."/>
            <person name="Suzuki Y."/>
            <person name="Arimoto A."/>
            <person name="Ishii H."/>
            <person name="Satoh N."/>
            <person name="Nishiyama T."/>
            <person name="Hasebe M."/>
            <person name="Maruyama T."/>
            <person name="Minagawa J."/>
            <person name="Obokata J."/>
            <person name="Shigenobu S."/>
        </authorList>
    </citation>
    <scope>NUCLEOTIDE SEQUENCE [LARGE SCALE GENOMIC DNA]</scope>
</reference>
<gene>
    <name evidence="1" type="ORF">ElyMa_005043900</name>
</gene>
<evidence type="ECO:0000313" key="2">
    <source>
        <dbReference type="Proteomes" id="UP000762676"/>
    </source>
</evidence>
<organism evidence="1 2">
    <name type="scientific">Elysia marginata</name>
    <dbReference type="NCBI Taxonomy" id="1093978"/>
    <lineage>
        <taxon>Eukaryota</taxon>
        <taxon>Metazoa</taxon>
        <taxon>Spiralia</taxon>
        <taxon>Lophotrochozoa</taxon>
        <taxon>Mollusca</taxon>
        <taxon>Gastropoda</taxon>
        <taxon>Heterobranchia</taxon>
        <taxon>Euthyneura</taxon>
        <taxon>Panpulmonata</taxon>
        <taxon>Sacoglossa</taxon>
        <taxon>Placobranchoidea</taxon>
        <taxon>Plakobranchidae</taxon>
        <taxon>Elysia</taxon>
    </lineage>
</organism>
<dbReference type="AlphaFoldDB" id="A0AAV4JDP2"/>
<sequence length="97" mass="11099">MQWCQASPKLLKNRVVFIAHGSFCHSISSDDQDITVKPFEDLECDHEEADTRMLLHARHIAASSDHITIHSPDTNVLLISLCQQFCYELIYLTLITQ</sequence>
<proteinExistence type="predicted"/>
<dbReference type="Proteomes" id="UP000762676">
    <property type="component" value="Unassembled WGS sequence"/>
</dbReference>
<accession>A0AAV4JDP2</accession>